<comment type="caution">
    <text evidence="1">The sequence shown here is derived from an EMBL/GenBank/DDBJ whole genome shotgun (WGS) entry which is preliminary data.</text>
</comment>
<proteinExistence type="predicted"/>
<name>A0ACC1S2U7_9APHY</name>
<evidence type="ECO:0000313" key="1">
    <source>
        <dbReference type="EMBL" id="KAJ3530967.1"/>
    </source>
</evidence>
<reference evidence="1" key="1">
    <citation type="submission" date="2022-07" db="EMBL/GenBank/DDBJ databases">
        <title>Genome Sequence of Phlebia brevispora.</title>
        <authorList>
            <person name="Buettner E."/>
        </authorList>
    </citation>
    <scope>NUCLEOTIDE SEQUENCE</scope>
    <source>
        <strain evidence="1">MPL23</strain>
    </source>
</reference>
<dbReference type="EMBL" id="JANHOG010001836">
    <property type="protein sequence ID" value="KAJ3530967.1"/>
    <property type="molecule type" value="Genomic_DNA"/>
</dbReference>
<dbReference type="Proteomes" id="UP001148662">
    <property type="component" value="Unassembled WGS sequence"/>
</dbReference>
<protein>
    <submittedName>
        <fullName evidence="1">Uncharacterized protein</fullName>
    </submittedName>
</protein>
<accession>A0ACC1S2U7</accession>
<gene>
    <name evidence="1" type="ORF">NM688_g7639</name>
</gene>
<evidence type="ECO:0000313" key="2">
    <source>
        <dbReference type="Proteomes" id="UP001148662"/>
    </source>
</evidence>
<sequence>MAPAPSKVQAFRGFINVTAENASMRTAPRLPPSERDIPLTHLVLTDSQRVEIECRYSHQEVFSRDFDTATEDEQIVAASFLATNRLDLDARECLDNKWVIRWSAKSAGETQRVLYQCACGCSQDIRESNARHTPVGFTGCLAHAEVVYDKTYCVRYIRGVFEHNQECERATFIREPTFPIDPAVYQIALKQMKAGVPLEMIKETNQNMFLTKAYPTQRLPELRYRHLLTKKDTRSLYRQYHRLQGVRVAQHDHINLDEWLNPNSPHYQPVLREAIFHYSP</sequence>
<keyword evidence="2" id="KW-1185">Reference proteome</keyword>
<organism evidence="1 2">
    <name type="scientific">Phlebia brevispora</name>
    <dbReference type="NCBI Taxonomy" id="194682"/>
    <lineage>
        <taxon>Eukaryota</taxon>
        <taxon>Fungi</taxon>
        <taxon>Dikarya</taxon>
        <taxon>Basidiomycota</taxon>
        <taxon>Agaricomycotina</taxon>
        <taxon>Agaricomycetes</taxon>
        <taxon>Polyporales</taxon>
        <taxon>Meruliaceae</taxon>
        <taxon>Phlebia</taxon>
    </lineage>
</organism>